<dbReference type="PANTHER" id="PTHR43343">
    <property type="entry name" value="PEPTIDASE S12"/>
    <property type="match status" value="1"/>
</dbReference>
<organism evidence="5 6">
    <name type="scientific">Fimbriiglobus ruber</name>
    <dbReference type="NCBI Taxonomy" id="1908690"/>
    <lineage>
        <taxon>Bacteria</taxon>
        <taxon>Pseudomonadati</taxon>
        <taxon>Planctomycetota</taxon>
        <taxon>Planctomycetia</taxon>
        <taxon>Gemmatales</taxon>
        <taxon>Gemmataceae</taxon>
        <taxon>Fimbriiglobus</taxon>
    </lineage>
</organism>
<evidence type="ECO:0000256" key="2">
    <source>
        <dbReference type="ARBA" id="ARBA00022670"/>
    </source>
</evidence>
<name>A0A225DCJ0_9BACT</name>
<evidence type="ECO:0000256" key="3">
    <source>
        <dbReference type="ARBA" id="ARBA00022801"/>
    </source>
</evidence>
<dbReference type="Pfam" id="PF13365">
    <property type="entry name" value="Trypsin_2"/>
    <property type="match status" value="1"/>
</dbReference>
<dbReference type="Gene3D" id="2.40.10.10">
    <property type="entry name" value="Trypsin-like serine proteases"/>
    <property type="match status" value="2"/>
</dbReference>
<feature type="domain" description="PDZ" evidence="4">
    <location>
        <begin position="286"/>
        <end position="357"/>
    </location>
</feature>
<evidence type="ECO:0000313" key="5">
    <source>
        <dbReference type="EMBL" id="OWK38703.1"/>
    </source>
</evidence>
<dbReference type="InterPro" id="IPR009003">
    <property type="entry name" value="Peptidase_S1_PA"/>
</dbReference>
<dbReference type="EMBL" id="NIDE01000014">
    <property type="protein sequence ID" value="OWK38703.1"/>
    <property type="molecule type" value="Genomic_DNA"/>
</dbReference>
<proteinExistence type="inferred from homology"/>
<dbReference type="PRINTS" id="PR00834">
    <property type="entry name" value="PROTEASES2C"/>
</dbReference>
<dbReference type="InterPro" id="IPR036034">
    <property type="entry name" value="PDZ_sf"/>
</dbReference>
<evidence type="ECO:0000313" key="6">
    <source>
        <dbReference type="Proteomes" id="UP000214646"/>
    </source>
</evidence>
<accession>A0A225DCJ0</accession>
<comment type="caution">
    <text evidence="5">The sequence shown here is derived from an EMBL/GenBank/DDBJ whole genome shotgun (WGS) entry which is preliminary data.</text>
</comment>
<reference evidence="6" key="1">
    <citation type="submission" date="2017-06" db="EMBL/GenBank/DDBJ databases">
        <title>Genome analysis of Fimbriiglobus ruber SP5, the first member of the order Planctomycetales with confirmed chitinolytic capability.</title>
        <authorList>
            <person name="Ravin N.V."/>
            <person name="Rakitin A.L."/>
            <person name="Ivanova A.A."/>
            <person name="Beletsky A.V."/>
            <person name="Kulichevskaya I.S."/>
            <person name="Mardanov A.V."/>
            <person name="Dedysh S.N."/>
        </authorList>
    </citation>
    <scope>NUCLEOTIDE SEQUENCE [LARGE SCALE GENOMIC DNA]</scope>
    <source>
        <strain evidence="6">SP5</strain>
    </source>
</reference>
<dbReference type="Gene3D" id="2.30.42.10">
    <property type="match status" value="2"/>
</dbReference>
<dbReference type="InterPro" id="IPR001940">
    <property type="entry name" value="Peptidase_S1C"/>
</dbReference>
<keyword evidence="2 5" id="KW-0645">Protease</keyword>
<dbReference type="PANTHER" id="PTHR43343:SF3">
    <property type="entry name" value="PROTEASE DO-LIKE 8, CHLOROPLASTIC"/>
    <property type="match status" value="1"/>
</dbReference>
<gene>
    <name evidence="5" type="ORF">FRUB_07823</name>
</gene>
<evidence type="ECO:0000259" key="4">
    <source>
        <dbReference type="PROSITE" id="PS50106"/>
    </source>
</evidence>
<protein>
    <submittedName>
        <fullName evidence="5">HtrA protease/chaperone protein</fullName>
    </submittedName>
</protein>
<dbReference type="SMART" id="SM00228">
    <property type="entry name" value="PDZ"/>
    <property type="match status" value="2"/>
</dbReference>
<evidence type="ECO:0000256" key="1">
    <source>
        <dbReference type="ARBA" id="ARBA00010541"/>
    </source>
</evidence>
<dbReference type="GO" id="GO:0004252">
    <property type="term" value="F:serine-type endopeptidase activity"/>
    <property type="evidence" value="ECO:0007669"/>
    <property type="project" value="InterPro"/>
</dbReference>
<comment type="similarity">
    <text evidence="1">Belongs to the peptidase S1C family.</text>
</comment>
<dbReference type="InterPro" id="IPR001478">
    <property type="entry name" value="PDZ"/>
</dbReference>
<dbReference type="InterPro" id="IPR051201">
    <property type="entry name" value="Chloro_Bact_Ser_Proteases"/>
</dbReference>
<dbReference type="SUPFAM" id="SSF50494">
    <property type="entry name" value="Trypsin-like serine proteases"/>
    <property type="match status" value="1"/>
</dbReference>
<dbReference type="GO" id="GO:0006508">
    <property type="term" value="P:proteolysis"/>
    <property type="evidence" value="ECO:0007669"/>
    <property type="project" value="UniProtKB-KW"/>
</dbReference>
<dbReference type="AlphaFoldDB" id="A0A225DCJ0"/>
<dbReference type="InterPro" id="IPR043504">
    <property type="entry name" value="Peptidase_S1_PA_chymotrypsin"/>
</dbReference>
<dbReference type="Proteomes" id="UP000214646">
    <property type="component" value="Unassembled WGS sequence"/>
</dbReference>
<dbReference type="PROSITE" id="PS50106">
    <property type="entry name" value="PDZ"/>
    <property type="match status" value="2"/>
</dbReference>
<keyword evidence="6" id="KW-1185">Reference proteome</keyword>
<feature type="domain" description="PDZ" evidence="4">
    <location>
        <begin position="412"/>
        <end position="454"/>
    </location>
</feature>
<dbReference type="Pfam" id="PF13180">
    <property type="entry name" value="PDZ_2"/>
    <property type="match status" value="1"/>
</dbReference>
<sequence>MTAQDGSRLGGKPLRFRGVTMRQLTSSAGPARRPARPRVRAAALRAAPIFFFAAALAGGYDSAARADDRPTGTSLRRDETVAVVERVKASVVNIHSERTVNPGADDPFRVTTMQPQRVNGMGTGIVLDPRGYIVTNYHVVDEVQSLRVRLVDGTNCPARVVATDKESDLAVIKIDPPRPLPTVPLGTATDLMLAERVIAIGNAYGYEHTVTVGHVSAMKRDVTLNKEISYKSLIQTQTPINPGNSGGPLFNRLGEVVGVNVAIRAGAQNIAFAIPVDTMIAKAADMLSVRRRLGVHHGLVVADKYERETEDAVLHRWVAIQRVEVGSPAAEAGLHAGDVIERVGDVQVATSLDLERALFDRSIKSIPVKIRRAGEAEATDVTLSLQPVGVTTSVTTTADTVWRRTGMRLLPVGADSVARVDRQLRGGLAVQDVSPGSAAARAGLQKGDVLIGLHLWESINLDNVLFVLNHKDLATFNPVKTYFVRDGRIQNALLVTAE</sequence>
<dbReference type="SUPFAM" id="SSF50156">
    <property type="entry name" value="PDZ domain-like"/>
    <property type="match status" value="2"/>
</dbReference>
<keyword evidence="3" id="KW-0378">Hydrolase</keyword>